<name>A0A3R8KY43_9FIRM</name>
<dbReference type="PANTHER" id="PTHR44379:SF5">
    <property type="entry name" value="OXIDOREDUCTASE WITH IRON-SULFUR SUBUNIT"/>
    <property type="match status" value="1"/>
</dbReference>
<dbReference type="InterPro" id="IPR002888">
    <property type="entry name" value="2Fe-2S-bd"/>
</dbReference>
<dbReference type="Gene3D" id="1.10.150.120">
    <property type="entry name" value="[2Fe-2S]-binding domain"/>
    <property type="match status" value="1"/>
</dbReference>
<dbReference type="SUPFAM" id="SSF47741">
    <property type="entry name" value="CO dehydrogenase ISP C-domain like"/>
    <property type="match status" value="1"/>
</dbReference>
<dbReference type="GO" id="GO:0046872">
    <property type="term" value="F:metal ion binding"/>
    <property type="evidence" value="ECO:0007669"/>
    <property type="project" value="UniProtKB-KW"/>
</dbReference>
<dbReference type="PANTHER" id="PTHR44379">
    <property type="entry name" value="OXIDOREDUCTASE WITH IRON-SULFUR SUBUNIT"/>
    <property type="match status" value="1"/>
</dbReference>
<dbReference type="GO" id="GO:0051537">
    <property type="term" value="F:2 iron, 2 sulfur cluster binding"/>
    <property type="evidence" value="ECO:0007669"/>
    <property type="project" value="UniProtKB-KW"/>
</dbReference>
<dbReference type="Pfam" id="PF01799">
    <property type="entry name" value="Fer2_2"/>
    <property type="match status" value="1"/>
</dbReference>
<dbReference type="EMBL" id="RHJS01000002">
    <property type="protein sequence ID" value="RRK30914.1"/>
    <property type="molecule type" value="Genomic_DNA"/>
</dbReference>
<dbReference type="Pfam" id="PF00111">
    <property type="entry name" value="Fer2"/>
    <property type="match status" value="1"/>
</dbReference>
<keyword evidence="5" id="KW-0411">Iron-sulfur</keyword>
<keyword evidence="8" id="KW-1185">Reference proteome</keyword>
<reference evidence="7" key="1">
    <citation type="submission" date="2018-10" db="EMBL/GenBank/DDBJ databases">
        <title>Schaedlerella arabinophila gen. nov. sp. nov., isolated from the mouse intestinal tract and comparative analysis with the genome of the closely related altered Schaedler flora strain ASF502.</title>
        <authorList>
            <person name="Miyake S."/>
            <person name="Soh M."/>
            <person name="Seedorf H."/>
        </authorList>
    </citation>
    <scope>NUCLEOTIDE SEQUENCE [LARGE SCALE GENOMIC DNA]</scope>
    <source>
        <strain evidence="7">DSM 106076</strain>
    </source>
</reference>
<dbReference type="Proteomes" id="UP000274920">
    <property type="component" value="Unassembled WGS sequence"/>
</dbReference>
<gene>
    <name evidence="7" type="ORF">EBB54_05630</name>
</gene>
<sequence>MEDKPEMLHLTVNGVLYSMKTGKGGEVAHSDTLAYVLRDILGLTGTKTPCSRGECGACTVLLDGKIPILSCSTLAVECGGRQITTIEGVHGENGGLHPLQQAFLDVDAIQCGMCTPGITMTSLALLARNPDPSETEVRDALAGNICRCTGYEKYVQGVLLAARRMREVNQDDE</sequence>
<dbReference type="PROSITE" id="PS51085">
    <property type="entry name" value="2FE2S_FER_2"/>
    <property type="match status" value="1"/>
</dbReference>
<protein>
    <submittedName>
        <fullName evidence="7">(2Fe-2S)-binding protein</fullName>
    </submittedName>
</protein>
<dbReference type="InterPro" id="IPR012675">
    <property type="entry name" value="Beta-grasp_dom_sf"/>
</dbReference>
<dbReference type="Gene3D" id="3.10.20.30">
    <property type="match status" value="1"/>
</dbReference>
<dbReference type="GO" id="GO:0016491">
    <property type="term" value="F:oxidoreductase activity"/>
    <property type="evidence" value="ECO:0007669"/>
    <property type="project" value="UniProtKB-KW"/>
</dbReference>
<evidence type="ECO:0000313" key="7">
    <source>
        <dbReference type="EMBL" id="RRK30914.1"/>
    </source>
</evidence>
<evidence type="ECO:0000256" key="5">
    <source>
        <dbReference type="ARBA" id="ARBA00023014"/>
    </source>
</evidence>
<evidence type="ECO:0000256" key="3">
    <source>
        <dbReference type="ARBA" id="ARBA00023002"/>
    </source>
</evidence>
<evidence type="ECO:0000313" key="8">
    <source>
        <dbReference type="Proteomes" id="UP000274920"/>
    </source>
</evidence>
<feature type="domain" description="2Fe-2S ferredoxin-type" evidence="6">
    <location>
        <begin position="6"/>
        <end position="89"/>
    </location>
</feature>
<dbReference type="AlphaFoldDB" id="A0A3R8KY43"/>
<dbReference type="InterPro" id="IPR036884">
    <property type="entry name" value="2Fe-2S-bd_dom_sf"/>
</dbReference>
<organism evidence="7 8">
    <name type="scientific">Schaedlerella arabinosiphila</name>
    <dbReference type="NCBI Taxonomy" id="2044587"/>
    <lineage>
        <taxon>Bacteria</taxon>
        <taxon>Bacillati</taxon>
        <taxon>Bacillota</taxon>
        <taxon>Clostridia</taxon>
        <taxon>Lachnospirales</taxon>
        <taxon>Lachnospiraceae</taxon>
        <taxon>Schaedlerella</taxon>
    </lineage>
</organism>
<comment type="caution">
    <text evidence="7">The sequence shown here is derived from an EMBL/GenBank/DDBJ whole genome shotgun (WGS) entry which is preliminary data.</text>
</comment>
<evidence type="ECO:0000256" key="1">
    <source>
        <dbReference type="ARBA" id="ARBA00022714"/>
    </source>
</evidence>
<keyword evidence="2" id="KW-0479">Metal-binding</keyword>
<dbReference type="InterPro" id="IPR006058">
    <property type="entry name" value="2Fe2S_fd_BS"/>
</dbReference>
<dbReference type="InterPro" id="IPR051452">
    <property type="entry name" value="Diverse_Oxidoreductases"/>
</dbReference>
<dbReference type="RefSeq" id="WP_125126684.1">
    <property type="nucleotide sequence ID" value="NZ_RHJS01000002.1"/>
</dbReference>
<keyword evidence="4" id="KW-0408">Iron</keyword>
<dbReference type="InterPro" id="IPR036010">
    <property type="entry name" value="2Fe-2S_ferredoxin-like_sf"/>
</dbReference>
<dbReference type="SUPFAM" id="SSF54292">
    <property type="entry name" value="2Fe-2S ferredoxin-like"/>
    <property type="match status" value="1"/>
</dbReference>
<evidence type="ECO:0000256" key="2">
    <source>
        <dbReference type="ARBA" id="ARBA00022723"/>
    </source>
</evidence>
<accession>A0A3R8KY43</accession>
<dbReference type="PROSITE" id="PS00197">
    <property type="entry name" value="2FE2S_FER_1"/>
    <property type="match status" value="1"/>
</dbReference>
<evidence type="ECO:0000256" key="4">
    <source>
        <dbReference type="ARBA" id="ARBA00023004"/>
    </source>
</evidence>
<evidence type="ECO:0000259" key="6">
    <source>
        <dbReference type="PROSITE" id="PS51085"/>
    </source>
</evidence>
<dbReference type="InterPro" id="IPR001041">
    <property type="entry name" value="2Fe-2S_ferredoxin-type"/>
</dbReference>
<proteinExistence type="predicted"/>
<keyword evidence="1" id="KW-0001">2Fe-2S</keyword>
<keyword evidence="3" id="KW-0560">Oxidoreductase</keyword>